<keyword evidence="2" id="KW-1185">Reference proteome</keyword>
<reference evidence="1 2" key="1">
    <citation type="submission" date="2013-06" db="EMBL/GenBank/DDBJ databases">
        <title>The draft sequence of the Mycobacterium elephantis genome.</title>
        <authorList>
            <person name="Pettersson F.B."/>
            <person name="Das S."/>
            <person name="Dasgupta S."/>
            <person name="Bhattacharya A."/>
            <person name="Kirsebom L.A."/>
        </authorList>
    </citation>
    <scope>NUCLEOTIDE SEQUENCE [LARGE SCALE GENOMIC DNA]</scope>
    <source>
        <strain evidence="1 2">DSM 44368</strain>
    </source>
</reference>
<protein>
    <submittedName>
        <fullName evidence="1">Uncharacterized protein</fullName>
    </submittedName>
</protein>
<dbReference type="AlphaFoldDB" id="A0A439E0M7"/>
<sequence length="149" mass="16289">MADGDDNFKQEWFGRFVENIPNAYVSALRHLARHAQAKLGFVDGGLRSAFWIDGRSFYVLQCRGVHDLDAQITGLVIQLDNVTSAGVAFEIDFNPSDNSAETGRILTIRSPDGPITITASPGAVPDREERAKIEVFIDQVLDALAGRDA</sequence>
<dbReference type="RefSeq" id="WP_128106903.1">
    <property type="nucleotide sequence ID" value="NZ_ATDN01000001.1"/>
</dbReference>
<dbReference type="EMBL" id="ATDN01000001">
    <property type="protein sequence ID" value="RWA23984.1"/>
    <property type="molecule type" value="Genomic_DNA"/>
</dbReference>
<evidence type="ECO:0000313" key="1">
    <source>
        <dbReference type="EMBL" id="RWA23984.1"/>
    </source>
</evidence>
<accession>A0A439E0M7</accession>
<dbReference type="Proteomes" id="UP000287177">
    <property type="component" value="Unassembled WGS sequence"/>
</dbReference>
<gene>
    <name evidence="1" type="ORF">MELE44368_01880</name>
</gene>
<organism evidence="1 2">
    <name type="scientific">Mycolicibacterium elephantis DSM 44368</name>
    <dbReference type="NCBI Taxonomy" id="1335622"/>
    <lineage>
        <taxon>Bacteria</taxon>
        <taxon>Bacillati</taxon>
        <taxon>Actinomycetota</taxon>
        <taxon>Actinomycetes</taxon>
        <taxon>Mycobacteriales</taxon>
        <taxon>Mycobacteriaceae</taxon>
        <taxon>Mycolicibacterium</taxon>
    </lineage>
</organism>
<proteinExistence type="predicted"/>
<name>A0A439E0M7_9MYCO</name>
<evidence type="ECO:0000313" key="2">
    <source>
        <dbReference type="Proteomes" id="UP000287177"/>
    </source>
</evidence>
<comment type="caution">
    <text evidence="1">The sequence shown here is derived from an EMBL/GenBank/DDBJ whole genome shotgun (WGS) entry which is preliminary data.</text>
</comment>